<reference evidence="2" key="1">
    <citation type="journal article" date="2019" name="bioRxiv">
        <title>The Genome of the Zebra Mussel, Dreissena polymorpha: A Resource for Invasive Species Research.</title>
        <authorList>
            <person name="McCartney M.A."/>
            <person name="Auch B."/>
            <person name="Kono T."/>
            <person name="Mallez S."/>
            <person name="Zhang Y."/>
            <person name="Obille A."/>
            <person name="Becker A."/>
            <person name="Abrahante J.E."/>
            <person name="Garbe J."/>
            <person name="Badalamenti J.P."/>
            <person name="Herman A."/>
            <person name="Mangelson H."/>
            <person name="Liachko I."/>
            <person name="Sullivan S."/>
            <person name="Sone E.D."/>
            <person name="Koren S."/>
            <person name="Silverstein K.A.T."/>
            <person name="Beckman K.B."/>
            <person name="Gohl D.M."/>
        </authorList>
    </citation>
    <scope>NUCLEOTIDE SEQUENCE</scope>
    <source>
        <strain evidence="2">Duluth1</strain>
        <tissue evidence="2">Whole animal</tissue>
    </source>
</reference>
<organism evidence="2 3">
    <name type="scientific">Dreissena polymorpha</name>
    <name type="common">Zebra mussel</name>
    <name type="synonym">Mytilus polymorpha</name>
    <dbReference type="NCBI Taxonomy" id="45954"/>
    <lineage>
        <taxon>Eukaryota</taxon>
        <taxon>Metazoa</taxon>
        <taxon>Spiralia</taxon>
        <taxon>Lophotrochozoa</taxon>
        <taxon>Mollusca</taxon>
        <taxon>Bivalvia</taxon>
        <taxon>Autobranchia</taxon>
        <taxon>Heteroconchia</taxon>
        <taxon>Euheterodonta</taxon>
        <taxon>Imparidentia</taxon>
        <taxon>Neoheterodontei</taxon>
        <taxon>Myida</taxon>
        <taxon>Dreissenoidea</taxon>
        <taxon>Dreissenidae</taxon>
        <taxon>Dreissena</taxon>
    </lineage>
</organism>
<keyword evidence="3" id="KW-1185">Reference proteome</keyword>
<evidence type="ECO:0000313" key="2">
    <source>
        <dbReference type="EMBL" id="KAH3882710.1"/>
    </source>
</evidence>
<comment type="caution">
    <text evidence="2">The sequence shown here is derived from an EMBL/GenBank/DDBJ whole genome shotgun (WGS) entry which is preliminary data.</text>
</comment>
<reference evidence="2" key="2">
    <citation type="submission" date="2020-11" db="EMBL/GenBank/DDBJ databases">
        <authorList>
            <person name="McCartney M.A."/>
            <person name="Auch B."/>
            <person name="Kono T."/>
            <person name="Mallez S."/>
            <person name="Becker A."/>
            <person name="Gohl D.M."/>
            <person name="Silverstein K.A.T."/>
            <person name="Koren S."/>
            <person name="Bechman K.B."/>
            <person name="Herman A."/>
            <person name="Abrahante J.E."/>
            <person name="Garbe J."/>
        </authorList>
    </citation>
    <scope>NUCLEOTIDE SEQUENCE</scope>
    <source>
        <strain evidence="2">Duluth1</strain>
        <tissue evidence="2">Whole animal</tissue>
    </source>
</reference>
<feature type="compositionally biased region" description="Basic and acidic residues" evidence="1">
    <location>
        <begin position="9"/>
        <end position="19"/>
    </location>
</feature>
<feature type="region of interest" description="Disordered" evidence="1">
    <location>
        <begin position="1"/>
        <end position="31"/>
    </location>
</feature>
<evidence type="ECO:0000256" key="1">
    <source>
        <dbReference type="SAM" id="MobiDB-lite"/>
    </source>
</evidence>
<proteinExistence type="predicted"/>
<feature type="compositionally biased region" description="Polar residues" evidence="1">
    <location>
        <begin position="20"/>
        <end position="31"/>
    </location>
</feature>
<sequence>MSSPVKAAEACRDVHEKPSTSETLLTGAASSLSKELPEKDVHVKKGSTNLVRCQILGFCEVFKMNCN</sequence>
<gene>
    <name evidence="2" type="ORF">DPMN_006654</name>
</gene>
<dbReference type="EMBL" id="JAIWYP010000001">
    <property type="protein sequence ID" value="KAH3882710.1"/>
    <property type="molecule type" value="Genomic_DNA"/>
</dbReference>
<dbReference type="Proteomes" id="UP000828390">
    <property type="component" value="Unassembled WGS sequence"/>
</dbReference>
<protein>
    <submittedName>
        <fullName evidence="2">Uncharacterized protein</fullName>
    </submittedName>
</protein>
<accession>A0A9D4MST4</accession>
<evidence type="ECO:0000313" key="3">
    <source>
        <dbReference type="Proteomes" id="UP000828390"/>
    </source>
</evidence>
<name>A0A9D4MST4_DREPO</name>
<dbReference type="AlphaFoldDB" id="A0A9D4MST4"/>